<keyword evidence="3 6" id="KW-0808">Transferase</keyword>
<dbReference type="Gene3D" id="3.40.50.2000">
    <property type="entry name" value="Glycogen Phosphorylase B"/>
    <property type="match status" value="1"/>
</dbReference>
<proteinExistence type="inferred from homology"/>
<dbReference type="Proteomes" id="UP001310386">
    <property type="component" value="Unassembled WGS sequence"/>
</dbReference>
<feature type="domain" description="Diacylglycerol glucosyltransferase N-terminal" evidence="5">
    <location>
        <begin position="19"/>
        <end position="180"/>
    </location>
</feature>
<dbReference type="InterPro" id="IPR009695">
    <property type="entry name" value="Diacylglyc_glucosyltr_N"/>
</dbReference>
<evidence type="ECO:0000313" key="6">
    <source>
        <dbReference type="EMBL" id="MEB3102307.1"/>
    </source>
</evidence>
<evidence type="ECO:0000256" key="2">
    <source>
        <dbReference type="ARBA" id="ARBA00022676"/>
    </source>
</evidence>
<evidence type="ECO:0000256" key="1">
    <source>
        <dbReference type="ARBA" id="ARBA00006962"/>
    </source>
</evidence>
<comment type="caution">
    <text evidence="6">The sequence shown here is derived from an EMBL/GenBank/DDBJ whole genome shotgun (WGS) entry which is preliminary data.</text>
</comment>
<evidence type="ECO:0000259" key="5">
    <source>
        <dbReference type="Pfam" id="PF06925"/>
    </source>
</evidence>
<dbReference type="RefSeq" id="WP_371754427.1">
    <property type="nucleotide sequence ID" value="NZ_JAYJLD010000015.1"/>
</dbReference>
<dbReference type="SUPFAM" id="SSF53756">
    <property type="entry name" value="UDP-Glycosyltransferase/glycogen phosphorylase"/>
    <property type="match status" value="1"/>
</dbReference>
<evidence type="ECO:0000313" key="7">
    <source>
        <dbReference type="Proteomes" id="UP001310386"/>
    </source>
</evidence>
<comment type="similarity">
    <text evidence="1">Belongs to the glycosyltransferase 28 family.</text>
</comment>
<keyword evidence="7" id="KW-1185">Reference proteome</keyword>
<dbReference type="EC" id="2.4.-.-" evidence="6"/>
<dbReference type="PANTHER" id="PTHR43025">
    <property type="entry name" value="MONOGALACTOSYLDIACYLGLYCEROL SYNTHASE"/>
    <property type="match status" value="1"/>
</dbReference>
<feature type="domain" description="Glycosyl transferase family 1" evidence="4">
    <location>
        <begin position="203"/>
        <end position="352"/>
    </location>
</feature>
<dbReference type="PANTHER" id="PTHR43025:SF3">
    <property type="entry name" value="MONOGALACTOSYLDIACYLGLYCEROL SYNTHASE 1, CHLOROPLASTIC"/>
    <property type="match status" value="1"/>
</dbReference>
<protein>
    <submittedName>
        <fullName evidence="6">Glycosyltransferase</fullName>
        <ecNumber evidence="6">2.4.-.-</ecNumber>
    </submittedName>
</protein>
<dbReference type="GO" id="GO:0016757">
    <property type="term" value="F:glycosyltransferase activity"/>
    <property type="evidence" value="ECO:0007669"/>
    <property type="project" value="UniProtKB-KW"/>
</dbReference>
<dbReference type="Pfam" id="PF06925">
    <property type="entry name" value="MGDG_synth"/>
    <property type="match status" value="1"/>
</dbReference>
<name>A0ABU5ZJB9_9BACL</name>
<dbReference type="Pfam" id="PF00534">
    <property type="entry name" value="Glycos_transf_1"/>
    <property type="match status" value="1"/>
</dbReference>
<dbReference type="InterPro" id="IPR001296">
    <property type="entry name" value="Glyco_trans_1"/>
</dbReference>
<dbReference type="InterPro" id="IPR050519">
    <property type="entry name" value="Glycosyltransf_28_UgtP"/>
</dbReference>
<dbReference type="EMBL" id="JAYJLD010000015">
    <property type="protein sequence ID" value="MEB3102307.1"/>
    <property type="molecule type" value="Genomic_DNA"/>
</dbReference>
<organism evidence="6 7">
    <name type="scientific">Ferviditalea candida</name>
    <dbReference type="NCBI Taxonomy" id="3108399"/>
    <lineage>
        <taxon>Bacteria</taxon>
        <taxon>Bacillati</taxon>
        <taxon>Bacillota</taxon>
        <taxon>Bacilli</taxon>
        <taxon>Bacillales</taxon>
        <taxon>Paenibacillaceae</taxon>
        <taxon>Ferviditalea</taxon>
    </lineage>
</organism>
<sequence length="386" mass="44009">MSDKKWKVLILYASYGDGHIQVSKALHESFRRHGVDDVLMVDLFAEAHPAINAMTRYLYLKSYKVLPQVYGWLYYGTKKMPTDTLMGKWIYSFGFGKLKEIIMQERPDLVINTFPMLVMPELRKKTGVVIPAYTVLTDFELHYRWIDPLIDKFYVATEDLKEQVACVGIPAQKINVSGIPLKESFQQPIRTEEVFEKYGIDCGKKTVLIMAGSYGVLQGLKALCESVTEIPDTQVLIVCGKNKLLLHEMKHAFSMQREIKIFGYVDEIHELMSVSHCMITKPGGITISEALITELPLLFYRPVPGQERDNANFLTSKGAAMIAYKPEMLTEQIRQMLTNNKLRDSIKQAMQKLRKTNSAETVVLDILNDMEWKSPNRTLLPLTKGG</sequence>
<evidence type="ECO:0000256" key="3">
    <source>
        <dbReference type="ARBA" id="ARBA00022679"/>
    </source>
</evidence>
<evidence type="ECO:0000259" key="4">
    <source>
        <dbReference type="Pfam" id="PF00534"/>
    </source>
</evidence>
<accession>A0ABU5ZJB9</accession>
<gene>
    <name evidence="6" type="ORF">VF724_11605</name>
</gene>
<keyword evidence="2 6" id="KW-0328">Glycosyltransferase</keyword>
<reference evidence="6" key="1">
    <citation type="submission" date="2023-12" db="EMBL/GenBank/DDBJ databases">
        <title>Fervidustalea candida gen. nov., sp. nov., a novel member of the family Paenibacillaceae isolated from a geothermal area.</title>
        <authorList>
            <person name="Li W.-J."/>
            <person name="Jiao J.-Y."/>
            <person name="Chen Y."/>
        </authorList>
    </citation>
    <scope>NUCLEOTIDE SEQUENCE</scope>
    <source>
        <strain evidence="6">SYSU GA230002</strain>
    </source>
</reference>